<protein>
    <submittedName>
        <fullName evidence="1">Monomethylamine methyltransferase MtmB</fullName>
    </submittedName>
</protein>
<dbReference type="AlphaFoldDB" id="A0A9X7J5A0"/>
<comment type="caution">
    <text evidence="1">The sequence shown here is derived from an EMBL/GenBank/DDBJ whole genome shotgun (WGS) entry which is preliminary data.</text>
</comment>
<dbReference type="Gene3D" id="3.20.20.460">
    <property type="entry name" value="Monomethylamine methyltransferase MtmB"/>
    <property type="match status" value="1"/>
</dbReference>
<gene>
    <name evidence="1" type="ORF">MOST_03100</name>
</gene>
<evidence type="ECO:0000313" key="1">
    <source>
        <dbReference type="EMBL" id="PRR77182.1"/>
    </source>
</evidence>
<evidence type="ECO:0000313" key="2">
    <source>
        <dbReference type="Proteomes" id="UP000239430"/>
    </source>
</evidence>
<dbReference type="GO" id="GO:0032259">
    <property type="term" value="P:methylation"/>
    <property type="evidence" value="ECO:0007669"/>
    <property type="project" value="UniProtKB-KW"/>
</dbReference>
<dbReference type="EMBL" id="PVXL01000013">
    <property type="protein sequence ID" value="PRR77182.1"/>
    <property type="molecule type" value="Genomic_DNA"/>
</dbReference>
<keyword evidence="1" id="KW-0489">Methyltransferase</keyword>
<dbReference type="InterPro" id="IPR036655">
    <property type="entry name" value="MtmB_sf"/>
</dbReference>
<organism evidence="1 2">
    <name type="scientific">Neomoorella stamsii</name>
    <dbReference type="NCBI Taxonomy" id="1266720"/>
    <lineage>
        <taxon>Bacteria</taxon>
        <taxon>Bacillati</taxon>
        <taxon>Bacillota</taxon>
        <taxon>Clostridia</taxon>
        <taxon>Neomoorellales</taxon>
        <taxon>Neomoorellaceae</taxon>
        <taxon>Neomoorella</taxon>
    </lineage>
</organism>
<sequence length="460" mass="50789">MVSLWDVLDRARNGQKVLEKDFDMAIFRKVQELNKEYKIKYNPATPIPSDDQMADRLFEAGFRLYLDLGSYCTNTGRVIKFTEQEIKEALMAAPSELVLGEGNDAVKMVHRDVEGEQEPIVCAGIQTALYSDKKMAFKIYKGCAKDRCVDGIWGGILSKIEDKYEVIAGTPSEIYGYRCATEILREAIDAAGRPGMFIVNNAPTSIATIALHDRQKGLRPCDLFETTGISELKINFDDLNRSAWGEIHNAALHGAHNSVIGGFSGTIEGAAIVSVAGAIQLLLVNRANNIRPGSIPFKTKSRATREHIWVANMALQALSRNTHLILEGSIGDHPAAGPGTRQYFIETAAGHIASTVAGGHSLGGTRKFVIGQTENFGTPLESRWMGEVCKAAVGLTRSQANEIVNKLLAEYENHFEDAPFGYTYEQLFDVDKEEPLPGYLSLYEQIKEEFKALGLRFKNY</sequence>
<dbReference type="SUPFAM" id="SSF75098">
    <property type="entry name" value="Monomethylamine methyltransferase MtmB"/>
    <property type="match status" value="1"/>
</dbReference>
<keyword evidence="2" id="KW-1185">Reference proteome</keyword>
<reference evidence="1 2" key="1">
    <citation type="submission" date="2018-03" db="EMBL/GenBank/DDBJ databases">
        <title>Genome sequence of Moorella stamsii DSM 26217.</title>
        <authorList>
            <person name="Poehlein A."/>
            <person name="Daniel R."/>
        </authorList>
    </citation>
    <scope>NUCLEOTIDE SEQUENCE [LARGE SCALE GENOMIC DNA]</scope>
    <source>
        <strain evidence="2">DSM 26217</strain>
    </source>
</reference>
<proteinExistence type="predicted"/>
<dbReference type="GO" id="GO:0008168">
    <property type="term" value="F:methyltransferase activity"/>
    <property type="evidence" value="ECO:0007669"/>
    <property type="project" value="UniProtKB-KW"/>
</dbReference>
<dbReference type="Pfam" id="PF05369">
    <property type="entry name" value="MtmB"/>
    <property type="match status" value="1"/>
</dbReference>
<dbReference type="RefSeq" id="WP_054936431.1">
    <property type="nucleotide sequence ID" value="NZ_PVXL01000013.1"/>
</dbReference>
<accession>A0A9X7J5A0</accession>
<name>A0A9X7J5A0_9FIRM</name>
<dbReference type="Proteomes" id="UP000239430">
    <property type="component" value="Unassembled WGS sequence"/>
</dbReference>
<dbReference type="InterPro" id="IPR008031">
    <property type="entry name" value="MtmB_MeTrfase"/>
</dbReference>
<keyword evidence="1" id="KW-0808">Transferase</keyword>